<comment type="caution">
    <text evidence="3">The sequence shown here is derived from an EMBL/GenBank/DDBJ whole genome shotgun (WGS) entry which is preliminary data.</text>
</comment>
<dbReference type="Pfam" id="PF10213">
    <property type="entry name" value="MRP-S28"/>
    <property type="match status" value="1"/>
</dbReference>
<keyword evidence="1" id="KW-0689">Ribosomal protein</keyword>
<dbReference type="InterPro" id="IPR019349">
    <property type="entry name" value="Ribosomal_mS35_mit"/>
</dbReference>
<keyword evidence="1" id="KW-0687">Ribonucleoprotein</keyword>
<name>A0AAN7W3M3_9SACH</name>
<dbReference type="PANTHER" id="PTHR13490">
    <property type="entry name" value="MITOCHONDRIAL 28S RIBOSOMAL PROTEIN S28"/>
    <property type="match status" value="1"/>
</dbReference>
<dbReference type="GO" id="GO:0032543">
    <property type="term" value="P:mitochondrial translation"/>
    <property type="evidence" value="ECO:0007669"/>
    <property type="project" value="UniProtKB-UniRule"/>
</dbReference>
<proteinExistence type="inferred from homology"/>
<dbReference type="EMBL" id="JAWIZZ010000041">
    <property type="protein sequence ID" value="KAK5780471.1"/>
    <property type="molecule type" value="Genomic_DNA"/>
</dbReference>
<comment type="subcellular location">
    <subcellularLocation>
        <location evidence="1">Mitochondrion</location>
    </subcellularLocation>
</comment>
<keyword evidence="1" id="KW-0496">Mitochondrion</keyword>
<evidence type="ECO:0000259" key="2">
    <source>
        <dbReference type="Pfam" id="PF10213"/>
    </source>
</evidence>
<dbReference type="AlphaFoldDB" id="A0AAN7W3M3"/>
<reference evidence="4" key="1">
    <citation type="submission" date="2023-07" db="EMBL/GenBank/DDBJ databases">
        <title>A draft genome of Kazachstania heterogenica Y-27499.</title>
        <authorList>
            <person name="Donic C."/>
            <person name="Kralova J.S."/>
            <person name="Fidel L."/>
            <person name="Ben-Dor S."/>
            <person name="Jung S."/>
        </authorList>
    </citation>
    <scope>NUCLEOTIDE SEQUENCE [LARGE SCALE GENOMIC DNA]</scope>
    <source>
        <strain evidence="4">Y27499</strain>
    </source>
</reference>
<evidence type="ECO:0000313" key="4">
    <source>
        <dbReference type="Proteomes" id="UP001306508"/>
    </source>
</evidence>
<dbReference type="InterPro" id="IPR017081">
    <property type="entry name" value="Ribosomal_mS35"/>
</dbReference>
<dbReference type="PANTHER" id="PTHR13490:SF0">
    <property type="entry name" value="SMALL RIBOSOMAL SUBUNIT PROTEIN MS35"/>
    <property type="match status" value="1"/>
</dbReference>
<dbReference type="Proteomes" id="UP001306508">
    <property type="component" value="Unassembled WGS sequence"/>
</dbReference>
<comment type="function">
    <text evidence="1">Component of the mitochondrial ribosome (mitoribosome), a dedicated translation machinery responsible for the synthesis of mitochondrial genome-encoded proteins, including at least some of the essential transmembrane subunits of the mitochondrial respiratory chain. The mitoribosomes are attached to the mitochondrial inner membrane and translation products are cotranslationally integrated into the membrane.</text>
</comment>
<dbReference type="GO" id="GO:0005763">
    <property type="term" value="C:mitochondrial small ribosomal subunit"/>
    <property type="evidence" value="ECO:0007669"/>
    <property type="project" value="UniProtKB-UniRule"/>
</dbReference>
<dbReference type="InterPro" id="IPR039848">
    <property type="entry name" value="Ribosomal_mS35_mt"/>
</dbReference>
<accession>A0AAN7W3M3</accession>
<keyword evidence="4" id="KW-1185">Reference proteome</keyword>
<comment type="similarity">
    <text evidence="1">Belongs to the mitochondrion-specific ribosomal protein mS35 family.</text>
</comment>
<evidence type="ECO:0000256" key="1">
    <source>
        <dbReference type="PIRNR" id="PIRNR036995"/>
    </source>
</evidence>
<gene>
    <name evidence="3" type="ORF">RI543_002230</name>
</gene>
<organism evidence="3 4">
    <name type="scientific">Arxiozyma heterogenica</name>
    <dbReference type="NCBI Taxonomy" id="278026"/>
    <lineage>
        <taxon>Eukaryota</taxon>
        <taxon>Fungi</taxon>
        <taxon>Dikarya</taxon>
        <taxon>Ascomycota</taxon>
        <taxon>Saccharomycotina</taxon>
        <taxon>Saccharomycetes</taxon>
        <taxon>Saccharomycetales</taxon>
        <taxon>Saccharomycetaceae</taxon>
        <taxon>Arxiozyma</taxon>
    </lineage>
</organism>
<dbReference type="GO" id="GO:0003735">
    <property type="term" value="F:structural constituent of ribosome"/>
    <property type="evidence" value="ECO:0007669"/>
    <property type="project" value="UniProtKB-UniRule"/>
</dbReference>
<dbReference type="PIRSF" id="PIRSF036995">
    <property type="entry name" value="RSM24"/>
    <property type="match status" value="1"/>
</dbReference>
<sequence length="323" mass="38105">MLSTVRSGFQIYSRVIFQSRSGVSLMCRNNSTTTNNSISSNLFLSPSQWKGLPPQIIIQLHEERKFKLGPNYQPNVDELDALYTTGDFTGKSKAEIKQIYQSHWFRNLSKNGKNRKRQVKVKKHSVNELKYGLRPFQFDDLPTPVQDELETKGEERFYRRIAAYELPLLVKCRQEYKPVDTKENPITYRYTTYLGEEHPNSKKVVLSCQTSQLGLNEKQLHKFRLLARTRYNYETDEFKMSSERFNEPLQNARYLHDILQKLVNEAKDLSKETFEDIPLDKRHVMAQNLRKKKGVKSFKFPEEWNRPQDAPKKKVNILKEIFE</sequence>
<feature type="domain" description="Small ribosomal subunit protein mS35 mitochondrial conserved" evidence="2">
    <location>
        <begin position="175"/>
        <end position="305"/>
    </location>
</feature>
<protein>
    <recommendedName>
        <fullName evidence="1">Small ribosomal subunit protein mS35</fullName>
    </recommendedName>
    <alternativeName>
        <fullName evidence="1">37S ribosomal protein S24, mitochondrial</fullName>
    </alternativeName>
</protein>
<evidence type="ECO:0000313" key="3">
    <source>
        <dbReference type="EMBL" id="KAK5780471.1"/>
    </source>
</evidence>